<dbReference type="NCBIfam" id="TIGR02867">
    <property type="entry name" value="spore_II_P"/>
    <property type="match status" value="1"/>
</dbReference>
<dbReference type="RefSeq" id="WP_156203692.1">
    <property type="nucleotide sequence ID" value="NZ_CP046457.1"/>
</dbReference>
<dbReference type="KEGG" id="salq:SYNTR_1247"/>
<dbReference type="EMBL" id="CP046457">
    <property type="protein sequence ID" value="QGT99840.1"/>
    <property type="molecule type" value="Genomic_DNA"/>
</dbReference>
<keyword evidence="1" id="KW-0812">Transmembrane</keyword>
<keyword evidence="3" id="KW-1185">Reference proteome</keyword>
<evidence type="ECO:0000313" key="2">
    <source>
        <dbReference type="EMBL" id="QGT99840.1"/>
    </source>
</evidence>
<dbReference type="InterPro" id="IPR010897">
    <property type="entry name" value="Spore_II_P"/>
</dbReference>
<dbReference type="SUPFAM" id="SSF53187">
    <property type="entry name" value="Zn-dependent exopeptidases"/>
    <property type="match status" value="1"/>
</dbReference>
<sequence>MTKKFIVFLLVGILMFGVTAELHAVHQELPPEKHFTLVDEKTKKTIIKTGRVIHVGDEYIAPDNTRYEVVRIEKYTAYCKNKGKEEMPEIKRTSQTTSWFNRVIPVQADNDDEVTIAIYCTHSDESYIEGDGEESIDGRGGIYDVAERMRDEIEELGINVVYSDNNHNPHDVNAYHRSRRTATDLIKQDPAMKIDVHRDATPREEYEGEVDGEPIAQIKKVVGRSNPNSNTNEEFAKEIKAAMDEEKPGLSNGILIGQGDYNQDLSPQAILLEVGTHETPKDHALKAAEEFAEIVPTIVGVEAEPAARPLGGGDNQGAGTTLLIILIALGAAIGGFYLLNRGSSES</sequence>
<keyword evidence="1" id="KW-1133">Transmembrane helix</keyword>
<protein>
    <submittedName>
        <fullName evidence="2">Stage II sporulation protein P</fullName>
    </submittedName>
</protein>
<evidence type="ECO:0000313" key="3">
    <source>
        <dbReference type="Proteomes" id="UP000426444"/>
    </source>
</evidence>
<dbReference type="OrthoDB" id="1633470at2"/>
<dbReference type="AlphaFoldDB" id="A0A6I6DHM8"/>
<dbReference type="Pfam" id="PF07454">
    <property type="entry name" value="SpoIIP"/>
    <property type="match status" value="1"/>
</dbReference>
<gene>
    <name evidence="2" type="ORF">SYNTR_1247</name>
</gene>
<keyword evidence="1" id="KW-0472">Membrane</keyword>
<name>A0A6I6DHM8_9FIRM</name>
<dbReference type="Proteomes" id="UP000426444">
    <property type="component" value="Chromosome"/>
</dbReference>
<accession>A0A6I6DHM8</accession>
<organism evidence="2 3">
    <name type="scientific">Candidatus Syntrophocurvum alkaliphilum</name>
    <dbReference type="NCBI Taxonomy" id="2293317"/>
    <lineage>
        <taxon>Bacteria</taxon>
        <taxon>Bacillati</taxon>
        <taxon>Bacillota</taxon>
        <taxon>Clostridia</taxon>
        <taxon>Eubacteriales</taxon>
        <taxon>Syntrophomonadaceae</taxon>
        <taxon>Candidatus Syntrophocurvum</taxon>
    </lineage>
</organism>
<proteinExistence type="predicted"/>
<evidence type="ECO:0000256" key="1">
    <source>
        <dbReference type="SAM" id="Phobius"/>
    </source>
</evidence>
<feature type="transmembrane region" description="Helical" evidence="1">
    <location>
        <begin position="318"/>
        <end position="339"/>
    </location>
</feature>
<reference evidence="3" key="1">
    <citation type="journal article" date="2019" name="Microbiology">
        <title>Complete Genome Sequence of an Uncultured Bacterium of the Candidate Phylum Bipolaricaulota.</title>
        <authorList>
            <person name="Kadnikov V.V."/>
            <person name="Mardanov A.V."/>
            <person name="Beletsky A.V."/>
            <person name="Frank Y.A."/>
            <person name="Karnachuk O.V."/>
            <person name="Ravin N.V."/>
        </authorList>
    </citation>
    <scope>NUCLEOTIDE SEQUENCE [LARGE SCALE GENOMIC DNA]</scope>
</reference>